<dbReference type="EMBL" id="VUNG01000020">
    <property type="protein sequence ID" value="MST84757.1"/>
    <property type="molecule type" value="Genomic_DNA"/>
</dbReference>
<comment type="caution">
    <text evidence="1">The sequence shown here is derived from an EMBL/GenBank/DDBJ whole genome shotgun (WGS) entry which is preliminary data.</text>
</comment>
<dbReference type="AlphaFoldDB" id="A0A7K0KFP3"/>
<dbReference type="Gene3D" id="1.25.40.10">
    <property type="entry name" value="Tetratricopeptide repeat domain"/>
    <property type="match status" value="1"/>
</dbReference>
<accession>A0A7K0KFP3</accession>
<dbReference type="InterPro" id="IPR011990">
    <property type="entry name" value="TPR-like_helical_dom_sf"/>
</dbReference>
<dbReference type="Proteomes" id="UP000438914">
    <property type="component" value="Unassembled WGS sequence"/>
</dbReference>
<organism evidence="1 2">
    <name type="scientific">Hallella mizrahii</name>
    <dbReference type="NCBI Taxonomy" id="2606637"/>
    <lineage>
        <taxon>Bacteria</taxon>
        <taxon>Pseudomonadati</taxon>
        <taxon>Bacteroidota</taxon>
        <taxon>Bacteroidia</taxon>
        <taxon>Bacteroidales</taxon>
        <taxon>Prevotellaceae</taxon>
        <taxon>Hallella</taxon>
    </lineage>
</organism>
<sequence>MTSILDSLYKRNDIEAEFDPFFEVIEEVATGKEGSYSNCSFEELMKLEWFSKVVNTEFLQSTKPLTGKEEDVFSAKNHLSTMLCTYFKRFPNCQLLEDIAMHRIFHQKDIDLGAVMAKRMLERKDYRMAFKICATVYRKLEESPYNWMAAESVCQMLGRMYEYGMGAEKDLQKAICYYKQCYEAFRTDCGYYLGRCYEKLGDDAMAMKYYKEIIDDGNYRETSVYRHHWDSGNKRYKFNSIPYRLEISFRRMKKKMHPNRHDVLEITGSSRLKIFTMELHVLMNATITIDWGDGKKQTEKWKVNGWHFVGHEYSDYNENWNTKITSDEENVIMGFRPLTAYSVKSINFDRCKGLMYLICPNQSLKHLDLRGLSYLRDVNVHGNVLCLFSVNRLHNLTALDISNNPMKFLNLADSKVPLRLLSIRGTPLCYTYKWDIQKQMELDFGQIIGPFYLKEQHDLYPTVGYYMRNSKWKHIRNYILNAYPHVSTEYLESARQTYELLLKEKPQPSPEGIFLEADGTFVYPCRGRKDERGVYSEGYTDGESFYLTIDNPWSVVLGTPIRDADNRMPFMRLPQRRNAFFAAMCLMEMIENEKEMKAHGLEPIKYSWLGEE</sequence>
<dbReference type="SUPFAM" id="SSF52058">
    <property type="entry name" value="L domain-like"/>
    <property type="match status" value="1"/>
</dbReference>
<proteinExistence type="predicted"/>
<keyword evidence="2" id="KW-1185">Reference proteome</keyword>
<dbReference type="RefSeq" id="WP_154534332.1">
    <property type="nucleotide sequence ID" value="NZ_VUNG01000020.1"/>
</dbReference>
<evidence type="ECO:0000313" key="1">
    <source>
        <dbReference type="EMBL" id="MST84757.1"/>
    </source>
</evidence>
<dbReference type="Gene3D" id="3.80.10.10">
    <property type="entry name" value="Ribonuclease Inhibitor"/>
    <property type="match status" value="1"/>
</dbReference>
<gene>
    <name evidence="1" type="ORF">FYJ73_08775</name>
</gene>
<evidence type="ECO:0000313" key="2">
    <source>
        <dbReference type="Proteomes" id="UP000438914"/>
    </source>
</evidence>
<reference evidence="1 2" key="1">
    <citation type="submission" date="2019-08" db="EMBL/GenBank/DDBJ databases">
        <title>In-depth cultivation of the pig gut microbiome towards novel bacterial diversity and tailored functional studies.</title>
        <authorList>
            <person name="Wylensek D."/>
            <person name="Hitch T.C.A."/>
            <person name="Clavel T."/>
        </authorList>
    </citation>
    <scope>NUCLEOTIDE SEQUENCE [LARGE SCALE GENOMIC DNA]</scope>
    <source>
        <strain evidence="1 2">LKV-178-WT-2A</strain>
    </source>
</reference>
<dbReference type="SUPFAM" id="SSF81901">
    <property type="entry name" value="HCP-like"/>
    <property type="match status" value="1"/>
</dbReference>
<name>A0A7K0KFP3_9BACT</name>
<dbReference type="InterPro" id="IPR032675">
    <property type="entry name" value="LRR_dom_sf"/>
</dbReference>
<protein>
    <submittedName>
        <fullName evidence="1">Sel1 repeat family protein</fullName>
    </submittedName>
</protein>